<organism evidence="1 2">
    <name type="scientific">Acacia crassicarpa</name>
    <name type="common">northern wattle</name>
    <dbReference type="NCBI Taxonomy" id="499986"/>
    <lineage>
        <taxon>Eukaryota</taxon>
        <taxon>Viridiplantae</taxon>
        <taxon>Streptophyta</taxon>
        <taxon>Embryophyta</taxon>
        <taxon>Tracheophyta</taxon>
        <taxon>Spermatophyta</taxon>
        <taxon>Magnoliopsida</taxon>
        <taxon>eudicotyledons</taxon>
        <taxon>Gunneridae</taxon>
        <taxon>Pentapetalae</taxon>
        <taxon>rosids</taxon>
        <taxon>fabids</taxon>
        <taxon>Fabales</taxon>
        <taxon>Fabaceae</taxon>
        <taxon>Caesalpinioideae</taxon>
        <taxon>mimosoid clade</taxon>
        <taxon>Acacieae</taxon>
        <taxon>Acacia</taxon>
    </lineage>
</organism>
<evidence type="ECO:0000313" key="2">
    <source>
        <dbReference type="Proteomes" id="UP001293593"/>
    </source>
</evidence>
<comment type="caution">
    <text evidence="1">The sequence shown here is derived from an EMBL/GenBank/DDBJ whole genome shotgun (WGS) entry which is preliminary data.</text>
</comment>
<dbReference type="AlphaFoldDB" id="A0AAE1JRV2"/>
<evidence type="ECO:0000313" key="1">
    <source>
        <dbReference type="EMBL" id="KAK4275481.1"/>
    </source>
</evidence>
<reference evidence="1" key="1">
    <citation type="submission" date="2023-10" db="EMBL/GenBank/DDBJ databases">
        <title>Chromosome-level genome of the transformable northern wattle, Acacia crassicarpa.</title>
        <authorList>
            <person name="Massaro I."/>
            <person name="Sinha N.R."/>
            <person name="Poethig S."/>
            <person name="Leichty A.R."/>
        </authorList>
    </citation>
    <scope>NUCLEOTIDE SEQUENCE</scope>
    <source>
        <strain evidence="1">Acra3RX</strain>
        <tissue evidence="1">Leaf</tissue>
    </source>
</reference>
<evidence type="ECO:0008006" key="3">
    <source>
        <dbReference type="Google" id="ProtNLM"/>
    </source>
</evidence>
<dbReference type="EMBL" id="JAWXYG010000004">
    <property type="protein sequence ID" value="KAK4275481.1"/>
    <property type="molecule type" value="Genomic_DNA"/>
</dbReference>
<keyword evidence="2" id="KW-1185">Reference proteome</keyword>
<protein>
    <recommendedName>
        <fullName evidence="3">Reverse transcriptase</fullName>
    </recommendedName>
</protein>
<dbReference type="Proteomes" id="UP001293593">
    <property type="component" value="Unassembled WGS sequence"/>
</dbReference>
<proteinExistence type="predicted"/>
<gene>
    <name evidence="1" type="ORF">QN277_018554</name>
</gene>
<name>A0AAE1JRV2_9FABA</name>
<sequence length="116" mass="12766">MISYHADGGSFKGVKLARSSPVLPHCLFADDTINVMNANKENCEHFRDILHEYEYCSASGQRIDYEKSSLFFSCNTPAHAKADAANCLNINEVSDPGKYLGLPVLWGKLKNGAVID</sequence>
<accession>A0AAE1JRV2</accession>